<proteinExistence type="predicted"/>
<reference evidence="1" key="1">
    <citation type="journal article" date="2014" name="Front. Microbiol.">
        <title>High frequency of phylogenetically diverse reductive dehalogenase-homologous genes in deep subseafloor sedimentary metagenomes.</title>
        <authorList>
            <person name="Kawai M."/>
            <person name="Futagami T."/>
            <person name="Toyoda A."/>
            <person name="Takaki Y."/>
            <person name="Nishi S."/>
            <person name="Hori S."/>
            <person name="Arai W."/>
            <person name="Tsubouchi T."/>
            <person name="Morono Y."/>
            <person name="Uchiyama I."/>
            <person name="Ito T."/>
            <person name="Fujiyama A."/>
            <person name="Inagaki F."/>
            <person name="Takami H."/>
        </authorList>
    </citation>
    <scope>NUCLEOTIDE SEQUENCE</scope>
    <source>
        <strain evidence="1">Expedition CK06-06</strain>
    </source>
</reference>
<sequence length="45" mass="5271">MTRDIMNGSGYFFKGNQITFLKLPAHMIRVPQTYLKLMPEKCHVD</sequence>
<dbReference type="EMBL" id="BARW01010677">
    <property type="protein sequence ID" value="GAI79208.1"/>
    <property type="molecule type" value="Genomic_DNA"/>
</dbReference>
<name>X1RF24_9ZZZZ</name>
<dbReference type="AlphaFoldDB" id="X1RF24"/>
<organism evidence="1">
    <name type="scientific">marine sediment metagenome</name>
    <dbReference type="NCBI Taxonomy" id="412755"/>
    <lineage>
        <taxon>unclassified sequences</taxon>
        <taxon>metagenomes</taxon>
        <taxon>ecological metagenomes</taxon>
    </lineage>
</organism>
<protein>
    <submittedName>
        <fullName evidence="1">Uncharacterized protein</fullName>
    </submittedName>
</protein>
<evidence type="ECO:0000313" key="1">
    <source>
        <dbReference type="EMBL" id="GAI79208.1"/>
    </source>
</evidence>
<gene>
    <name evidence="1" type="ORF">S12H4_20922</name>
</gene>
<accession>X1RF24</accession>
<comment type="caution">
    <text evidence="1">The sequence shown here is derived from an EMBL/GenBank/DDBJ whole genome shotgun (WGS) entry which is preliminary data.</text>
</comment>